<proteinExistence type="predicted"/>
<dbReference type="RefSeq" id="WP_223099798.1">
    <property type="nucleotide sequence ID" value="NZ_CP061913.1"/>
</dbReference>
<dbReference type="Pfam" id="PF19054">
    <property type="entry name" value="DUF5753"/>
    <property type="match status" value="1"/>
</dbReference>
<reference evidence="2 3" key="1">
    <citation type="submission" date="2024-09" db="EMBL/GenBank/DDBJ databases">
        <authorList>
            <person name="Sun Q."/>
            <person name="Mori K."/>
        </authorList>
    </citation>
    <scope>NUCLEOTIDE SEQUENCE [LARGE SCALE GENOMIC DNA]</scope>
    <source>
        <strain evidence="2 3">JCM 3307</strain>
    </source>
</reference>
<dbReference type="EMBL" id="JBHMCA010000084">
    <property type="protein sequence ID" value="MFB9451166.1"/>
    <property type="molecule type" value="Genomic_DNA"/>
</dbReference>
<organism evidence="2 3">
    <name type="scientific">Dactylosporangium vinaceum</name>
    <dbReference type="NCBI Taxonomy" id="53362"/>
    <lineage>
        <taxon>Bacteria</taxon>
        <taxon>Bacillati</taxon>
        <taxon>Actinomycetota</taxon>
        <taxon>Actinomycetes</taxon>
        <taxon>Micromonosporales</taxon>
        <taxon>Micromonosporaceae</taxon>
        <taxon>Dactylosporangium</taxon>
    </lineage>
</organism>
<dbReference type="InterPro" id="IPR043917">
    <property type="entry name" value="DUF5753"/>
</dbReference>
<name>A0ABV5MQR4_9ACTN</name>
<accession>A0ABV5MQR4</accession>
<feature type="domain" description="DUF5753" evidence="1">
    <location>
        <begin position="27"/>
        <end position="208"/>
    </location>
</feature>
<evidence type="ECO:0000313" key="3">
    <source>
        <dbReference type="Proteomes" id="UP001589608"/>
    </source>
</evidence>
<protein>
    <submittedName>
        <fullName evidence="2">DUF5753 domain-containing protein</fullName>
    </submittedName>
</protein>
<gene>
    <name evidence="2" type="ORF">ACFFTR_49565</name>
</gene>
<dbReference type="Proteomes" id="UP001589608">
    <property type="component" value="Unassembled WGS sequence"/>
</dbReference>
<keyword evidence="3" id="KW-1185">Reference proteome</keyword>
<comment type="caution">
    <text evidence="2">The sequence shown here is derived from an EMBL/GenBank/DDBJ whole genome shotgun (WGS) entry which is preliminary data.</text>
</comment>
<evidence type="ECO:0000259" key="1">
    <source>
        <dbReference type="Pfam" id="PF19054"/>
    </source>
</evidence>
<sequence>MPRSEEPGAGQRRAKLARSDAGLRPGFARYLDLEAIADELRCFELALIPGLLQTERYARAAITAFADIDSSRDQIDVRIATRLERRRQLVASDGPRAWFVLDEAALMPRIGDASVMDEQLTQLLSLAEQPNIDIVVLPRTAGLHAGLTGPFVLLAFDGGTTAEVVGSENLGDTVLRTEPELVRAYRALFERMQGDSTAEPIEASLRRLRGEH</sequence>
<evidence type="ECO:0000313" key="2">
    <source>
        <dbReference type="EMBL" id="MFB9451166.1"/>
    </source>
</evidence>